<sequence>MARRVLSDRYELREPLGRGGMAEVWQGFDRRLRRDVAVKVLLRGGPARFEREARTIAALSHPNIVAVHDVGTDDDVRYLVMELVDGHSLAERLRTGPMTVTEAVRTAIGVCAALEAAAAAGIVHRDVKPANILLDPGGGVKVCDFGIARLAGGVGGSTRMVGTSRYMAPEQVTGSTVDARTDLYGLGCVLHEMLAGRPPFHGDDEDRVVWQHLERAPEPVSAVRPDVPPDLDRLVSALLAKYPADRPDTPADVRAALESLDTAAPAGFRRWPVIITVALSVVVFSVASSAPPSSAPPPPPVTAQPGPRAVPTASATPERRPTDPLTAVRTVIDTLPDKDARKLRRKLADLDSGRGGANRLAVKTAALRADFDDLHRDGTITDAGYATLLTGLEQIAD</sequence>
<evidence type="ECO:0000256" key="4">
    <source>
        <dbReference type="ARBA" id="ARBA00022741"/>
    </source>
</evidence>
<dbReference type="PANTHER" id="PTHR43289:SF6">
    <property type="entry name" value="SERINE_THREONINE-PROTEIN KINASE NEKL-3"/>
    <property type="match status" value="1"/>
</dbReference>
<reference evidence="11" key="1">
    <citation type="journal article" date="2019" name="Int. J. Syst. Evol. Microbiol.">
        <title>The Global Catalogue of Microorganisms (GCM) 10K type strain sequencing project: providing services to taxonomists for standard genome sequencing and annotation.</title>
        <authorList>
            <consortium name="The Broad Institute Genomics Platform"/>
            <consortium name="The Broad Institute Genome Sequencing Center for Infectious Disease"/>
            <person name="Wu L."/>
            <person name="Ma J."/>
        </authorList>
    </citation>
    <scope>NUCLEOTIDE SEQUENCE [LARGE SCALE GENOMIC DNA]</scope>
    <source>
        <strain evidence="11">TBRC 5832</strain>
    </source>
</reference>
<dbReference type="InterPro" id="IPR008271">
    <property type="entry name" value="Ser/Thr_kinase_AS"/>
</dbReference>
<evidence type="ECO:0000256" key="6">
    <source>
        <dbReference type="ARBA" id="ARBA00022840"/>
    </source>
</evidence>
<evidence type="ECO:0000256" key="1">
    <source>
        <dbReference type="ARBA" id="ARBA00012513"/>
    </source>
</evidence>
<feature type="domain" description="Protein kinase" evidence="9">
    <location>
        <begin position="10"/>
        <end position="260"/>
    </location>
</feature>
<name>A0ABV8J5W7_9ACTN</name>
<evidence type="ECO:0000256" key="3">
    <source>
        <dbReference type="ARBA" id="ARBA00022679"/>
    </source>
</evidence>
<proteinExistence type="predicted"/>
<dbReference type="PROSITE" id="PS50011">
    <property type="entry name" value="PROTEIN_KINASE_DOM"/>
    <property type="match status" value="1"/>
</dbReference>
<dbReference type="PROSITE" id="PS00107">
    <property type="entry name" value="PROTEIN_KINASE_ATP"/>
    <property type="match status" value="1"/>
</dbReference>
<dbReference type="GO" id="GO:0004674">
    <property type="term" value="F:protein serine/threonine kinase activity"/>
    <property type="evidence" value="ECO:0007669"/>
    <property type="project" value="UniProtKB-EC"/>
</dbReference>
<evidence type="ECO:0000256" key="8">
    <source>
        <dbReference type="SAM" id="MobiDB-lite"/>
    </source>
</evidence>
<keyword evidence="11" id="KW-1185">Reference proteome</keyword>
<dbReference type="PANTHER" id="PTHR43289">
    <property type="entry name" value="MITOGEN-ACTIVATED PROTEIN KINASE KINASE KINASE 20-RELATED"/>
    <property type="match status" value="1"/>
</dbReference>
<feature type="compositionally biased region" description="Pro residues" evidence="8">
    <location>
        <begin position="293"/>
        <end position="302"/>
    </location>
</feature>
<evidence type="ECO:0000259" key="9">
    <source>
        <dbReference type="PROSITE" id="PS50011"/>
    </source>
</evidence>
<keyword evidence="3 10" id="KW-0808">Transferase</keyword>
<evidence type="ECO:0000256" key="5">
    <source>
        <dbReference type="ARBA" id="ARBA00022777"/>
    </source>
</evidence>
<dbReference type="InterPro" id="IPR011009">
    <property type="entry name" value="Kinase-like_dom_sf"/>
</dbReference>
<evidence type="ECO:0000313" key="10">
    <source>
        <dbReference type="EMBL" id="MFC4070422.1"/>
    </source>
</evidence>
<comment type="caution">
    <text evidence="10">The sequence shown here is derived from an EMBL/GenBank/DDBJ whole genome shotgun (WGS) entry which is preliminary data.</text>
</comment>
<dbReference type="EC" id="2.7.11.1" evidence="1"/>
<keyword evidence="2" id="KW-0723">Serine/threonine-protein kinase</keyword>
<accession>A0ABV8J5W7</accession>
<keyword evidence="6 7" id="KW-0067">ATP-binding</keyword>
<evidence type="ECO:0000256" key="7">
    <source>
        <dbReference type="PROSITE-ProRule" id="PRU10141"/>
    </source>
</evidence>
<dbReference type="InterPro" id="IPR017441">
    <property type="entry name" value="Protein_kinase_ATP_BS"/>
</dbReference>
<keyword evidence="5 10" id="KW-0418">Kinase</keyword>
<dbReference type="InterPro" id="IPR000719">
    <property type="entry name" value="Prot_kinase_dom"/>
</dbReference>
<dbReference type="EMBL" id="JBHSBL010000024">
    <property type="protein sequence ID" value="MFC4070422.1"/>
    <property type="molecule type" value="Genomic_DNA"/>
</dbReference>
<feature type="region of interest" description="Disordered" evidence="8">
    <location>
        <begin position="288"/>
        <end position="324"/>
    </location>
</feature>
<dbReference type="CDD" id="cd14014">
    <property type="entry name" value="STKc_PknB_like"/>
    <property type="match status" value="1"/>
</dbReference>
<dbReference type="PROSITE" id="PS00108">
    <property type="entry name" value="PROTEIN_KINASE_ST"/>
    <property type="match status" value="1"/>
</dbReference>
<feature type="binding site" evidence="7">
    <location>
        <position position="39"/>
    </location>
    <ligand>
        <name>ATP</name>
        <dbReference type="ChEBI" id="CHEBI:30616"/>
    </ligand>
</feature>
<dbReference type="SUPFAM" id="SSF56112">
    <property type="entry name" value="Protein kinase-like (PK-like)"/>
    <property type="match status" value="1"/>
</dbReference>
<dbReference type="RefSeq" id="WP_378071300.1">
    <property type="nucleotide sequence ID" value="NZ_JBHSBL010000024.1"/>
</dbReference>
<evidence type="ECO:0000256" key="2">
    <source>
        <dbReference type="ARBA" id="ARBA00022527"/>
    </source>
</evidence>
<dbReference type="Pfam" id="PF00069">
    <property type="entry name" value="Pkinase"/>
    <property type="match status" value="1"/>
</dbReference>
<protein>
    <recommendedName>
        <fullName evidence="1">non-specific serine/threonine protein kinase</fullName>
        <ecNumber evidence="1">2.7.11.1</ecNumber>
    </recommendedName>
</protein>
<keyword evidence="4 7" id="KW-0547">Nucleotide-binding</keyword>
<evidence type="ECO:0000313" key="11">
    <source>
        <dbReference type="Proteomes" id="UP001595867"/>
    </source>
</evidence>
<dbReference type="Gene3D" id="1.10.510.10">
    <property type="entry name" value="Transferase(Phosphotransferase) domain 1"/>
    <property type="match status" value="1"/>
</dbReference>
<dbReference type="Proteomes" id="UP001595867">
    <property type="component" value="Unassembled WGS sequence"/>
</dbReference>
<dbReference type="Gene3D" id="3.30.200.20">
    <property type="entry name" value="Phosphorylase Kinase, domain 1"/>
    <property type="match status" value="1"/>
</dbReference>
<gene>
    <name evidence="10" type="ORF">ACFO0C_36295</name>
</gene>
<organism evidence="10 11">
    <name type="scientific">Actinoplanes subglobosus</name>
    <dbReference type="NCBI Taxonomy" id="1547892"/>
    <lineage>
        <taxon>Bacteria</taxon>
        <taxon>Bacillati</taxon>
        <taxon>Actinomycetota</taxon>
        <taxon>Actinomycetes</taxon>
        <taxon>Micromonosporales</taxon>
        <taxon>Micromonosporaceae</taxon>
        <taxon>Actinoplanes</taxon>
    </lineage>
</organism>
<dbReference type="SMART" id="SM00220">
    <property type="entry name" value="S_TKc"/>
    <property type="match status" value="1"/>
</dbReference>